<keyword evidence="2" id="KW-1185">Reference proteome</keyword>
<dbReference type="Proteomes" id="UP000095472">
    <property type="component" value="Chromosome"/>
</dbReference>
<keyword evidence="1" id="KW-0378">Hydrolase</keyword>
<accession>A0ACD5H1N0</accession>
<evidence type="ECO:0000313" key="1">
    <source>
        <dbReference type="EMBL" id="XPM66922.1"/>
    </source>
</evidence>
<keyword evidence="1" id="KW-0255">Endonuclease</keyword>
<evidence type="ECO:0000313" key="2">
    <source>
        <dbReference type="Proteomes" id="UP000095472"/>
    </source>
</evidence>
<gene>
    <name evidence="1" type="ORF">BH720_018130</name>
</gene>
<reference evidence="1 2" key="1">
    <citation type="journal article" date="2016" name="Genome Announc.">
        <title>Draft Genome Sequence of the Thermotolerant Cyanobacterium Desertifilum sp. IPPAS B-1220.</title>
        <authorList>
            <person name="Mironov K.S."/>
            <person name="Sinetova M.A."/>
            <person name="Bolatkhan K."/>
            <person name="Zayadan B.K."/>
            <person name="Ustinova V.V."/>
            <person name="Kupriyanova E.V."/>
            <person name="Skrypnik A.N."/>
            <person name="Gogoleva N.E."/>
            <person name="Gogolev Y.V."/>
            <person name="Los D.A."/>
        </authorList>
    </citation>
    <scope>NUCLEOTIDE SEQUENCE [LARGE SCALE GENOMIC DNA]</scope>
    <source>
        <strain evidence="1 2">IPPAS B-1220</strain>
    </source>
</reference>
<name>A0ACD5H1N0_9CYAN</name>
<proteinExistence type="predicted"/>
<protein>
    <submittedName>
        <fullName evidence="1">Uma2 family endonuclease</fullName>
    </submittedName>
</protein>
<sequence>MVKFDPRLTLPSTQDLPCSDDTPVDNEDQNFIPNLLLFLLESIWATRNDWFFGVDMGVYHTTGVSHLVPVIPDGFLSLGVQRRKGNKSRLSYAVWEENIVPQFVLEVVSKTPGDEYDQKLQIYAQLGVLYYVIYNPYYWQRDRHQPFEVYQLSNGEYQQRIGEPFWMPEVGLGIGRGEYISGTVQREVLYWYDQAGQRYLRAEEIAQMERQRRQVVEQQMEVERQRRQVVEQQMEVERQRRERLAAKLRELGIDPESL</sequence>
<dbReference type="EMBL" id="CP182909">
    <property type="protein sequence ID" value="XPM66922.1"/>
    <property type="molecule type" value="Genomic_DNA"/>
</dbReference>
<keyword evidence="1" id="KW-0540">Nuclease</keyword>
<organism evidence="1 2">
    <name type="scientific">Desertifilum tharense IPPAS B-1220</name>
    <dbReference type="NCBI Taxonomy" id="1781255"/>
    <lineage>
        <taxon>Bacteria</taxon>
        <taxon>Bacillati</taxon>
        <taxon>Cyanobacteriota</taxon>
        <taxon>Cyanophyceae</taxon>
        <taxon>Desertifilales</taxon>
        <taxon>Desertifilaceae</taxon>
        <taxon>Desertifilum</taxon>
    </lineage>
</organism>